<keyword evidence="5" id="KW-1185">Reference proteome</keyword>
<accession>A0A8H7U9R2</accession>
<evidence type="ECO:0000256" key="3">
    <source>
        <dbReference type="SAM" id="SignalP"/>
    </source>
</evidence>
<feature type="transmembrane region" description="Helical" evidence="2">
    <location>
        <begin position="506"/>
        <end position="533"/>
    </location>
</feature>
<evidence type="ECO:0000313" key="4">
    <source>
        <dbReference type="EMBL" id="KAG2173617.1"/>
    </source>
</evidence>
<dbReference type="OrthoDB" id="409848at2759"/>
<dbReference type="AlphaFoldDB" id="A0A8H7U9R2"/>
<organism evidence="4 5">
    <name type="scientific">Mortierella isabellina</name>
    <name type="common">Filamentous fungus</name>
    <name type="synonym">Umbelopsis isabellina</name>
    <dbReference type="NCBI Taxonomy" id="91625"/>
    <lineage>
        <taxon>Eukaryota</taxon>
        <taxon>Fungi</taxon>
        <taxon>Fungi incertae sedis</taxon>
        <taxon>Mucoromycota</taxon>
        <taxon>Mucoromycotina</taxon>
        <taxon>Umbelopsidomycetes</taxon>
        <taxon>Umbelopsidales</taxon>
        <taxon>Umbelopsidaceae</taxon>
        <taxon>Umbelopsis</taxon>
    </lineage>
</organism>
<feature type="signal peptide" evidence="3">
    <location>
        <begin position="1"/>
        <end position="19"/>
    </location>
</feature>
<keyword evidence="2" id="KW-1133">Transmembrane helix</keyword>
<keyword evidence="2" id="KW-0472">Membrane</keyword>
<dbReference type="SUPFAM" id="SSF53807">
    <property type="entry name" value="Helical backbone' metal receptor"/>
    <property type="match status" value="1"/>
</dbReference>
<feature type="chain" id="PRO_5034954676" evidence="3">
    <location>
        <begin position="20"/>
        <end position="592"/>
    </location>
</feature>
<protein>
    <submittedName>
        <fullName evidence="4">Uncharacterized protein</fullName>
    </submittedName>
</protein>
<evidence type="ECO:0000256" key="2">
    <source>
        <dbReference type="SAM" id="Phobius"/>
    </source>
</evidence>
<sequence>MQFSLKSLALLAIALAVSAQDVSTPPDPQAPPSDAGTQLPASSQLPVTESASAPAASSPAASSQPSSASVSVPVSSSASATSSSATPTGSSLNDCLSADPFSTTDYFASIKYTEPLLNTTAFSYEYHNTWKLVTNKVNNENYILYCTSQPPNITLQSKTFIQIPVKKLAVVDTRALGYLDLLGQDDIVYVGNVSNVTTPCVKSNPQLYNMSSSTFSQSAYDLVIFPDNGRSDPHGIGMGMTWSAPPLSLAEWIKYLALFTNQEPAAQQIFDKIKQSYETTRDSINGADISFKRNITFMQYDLPSTKFGVMQDVYFKNLTADAGANLTIPTIAQPGDPSTMRAQLTNSSLVVDFTELVAPNNTFKYWNDFMQYIQPNMTNAANTAFDNAKQHGGLYINDPEAPPFERNLQLWRVDRTASSDGADDFWTRGLARPDLMLLDLVVAQYPDYPGGHTRVFLRDFSDNEASQTADAASYGCGVATNLAIASKQSYSNHTADSPSITFSSTLSLPAIIGLSVGGGLVAIACIAASAVTLSKKIKNRKRFTRLTDVGGEAFDMPRHSQAEEAGLYGRQDFEVDDIPPTGRFGGSGRQMS</sequence>
<proteinExistence type="predicted"/>
<dbReference type="Proteomes" id="UP000654370">
    <property type="component" value="Unassembled WGS sequence"/>
</dbReference>
<feature type="compositionally biased region" description="Low complexity" evidence="1">
    <location>
        <begin position="50"/>
        <end position="73"/>
    </location>
</feature>
<keyword evidence="3" id="KW-0732">Signal</keyword>
<gene>
    <name evidence="4" type="ORF">INT43_005035</name>
</gene>
<feature type="region of interest" description="Disordered" evidence="1">
    <location>
        <begin position="20"/>
        <end position="73"/>
    </location>
</feature>
<evidence type="ECO:0000313" key="5">
    <source>
        <dbReference type="Proteomes" id="UP000654370"/>
    </source>
</evidence>
<dbReference type="EMBL" id="JAEPQZ010000014">
    <property type="protein sequence ID" value="KAG2173617.1"/>
    <property type="molecule type" value="Genomic_DNA"/>
</dbReference>
<reference evidence="4" key="1">
    <citation type="submission" date="2020-12" db="EMBL/GenBank/DDBJ databases">
        <title>Metabolic potential, ecology and presence of endohyphal bacteria is reflected in genomic diversity of Mucoromycotina.</title>
        <authorList>
            <person name="Muszewska A."/>
            <person name="Okrasinska A."/>
            <person name="Steczkiewicz K."/>
            <person name="Drgas O."/>
            <person name="Orlowska M."/>
            <person name="Perlinska-Lenart U."/>
            <person name="Aleksandrzak-Piekarczyk T."/>
            <person name="Szatraj K."/>
            <person name="Zielenkiewicz U."/>
            <person name="Pilsyk S."/>
            <person name="Malc E."/>
            <person name="Mieczkowski P."/>
            <person name="Kruszewska J.S."/>
            <person name="Biernat P."/>
            <person name="Pawlowska J."/>
        </authorList>
    </citation>
    <scope>NUCLEOTIDE SEQUENCE</scope>
    <source>
        <strain evidence="4">WA0000067209</strain>
    </source>
</reference>
<name>A0A8H7U9R2_MORIS</name>
<comment type="caution">
    <text evidence="4">The sequence shown here is derived from an EMBL/GenBank/DDBJ whole genome shotgun (WGS) entry which is preliminary data.</text>
</comment>
<keyword evidence="2" id="KW-0812">Transmembrane</keyword>
<dbReference type="PANTHER" id="PTHR38360:SF1">
    <property type="entry name" value="F12P19.7"/>
    <property type="match status" value="1"/>
</dbReference>
<feature type="compositionally biased region" description="Polar residues" evidence="1">
    <location>
        <begin position="35"/>
        <end position="49"/>
    </location>
</feature>
<dbReference type="PANTHER" id="PTHR38360">
    <property type="entry name" value="OS03G0120000 PROTEIN"/>
    <property type="match status" value="1"/>
</dbReference>
<evidence type="ECO:0000256" key="1">
    <source>
        <dbReference type="SAM" id="MobiDB-lite"/>
    </source>
</evidence>